<feature type="domain" description="Transposase IS116/IS110/IS902 C-terminal" evidence="3">
    <location>
        <begin position="288"/>
        <end position="372"/>
    </location>
</feature>
<dbReference type="PANTHER" id="PTHR33055">
    <property type="entry name" value="TRANSPOSASE FOR INSERTION SEQUENCE ELEMENT IS1111A"/>
    <property type="match status" value="1"/>
</dbReference>
<name>A0ABY6ZCN5_9BACL</name>
<organism evidence="4 5">
    <name type="scientific">Alicyclobacillus fastidiosus</name>
    <dbReference type="NCBI Taxonomy" id="392011"/>
    <lineage>
        <taxon>Bacteria</taxon>
        <taxon>Bacillati</taxon>
        <taxon>Bacillota</taxon>
        <taxon>Bacilli</taxon>
        <taxon>Bacillales</taxon>
        <taxon>Alicyclobacillaceae</taxon>
        <taxon>Alicyclobacillus</taxon>
    </lineage>
</organism>
<dbReference type="EMBL" id="CP104067">
    <property type="protein sequence ID" value="WAH40654.1"/>
    <property type="molecule type" value="Genomic_DNA"/>
</dbReference>
<keyword evidence="5" id="KW-1185">Reference proteome</keyword>
<dbReference type="InterPro" id="IPR047650">
    <property type="entry name" value="Transpos_IS110"/>
</dbReference>
<dbReference type="Pfam" id="PF02371">
    <property type="entry name" value="Transposase_20"/>
    <property type="match status" value="1"/>
</dbReference>
<dbReference type="Pfam" id="PF01548">
    <property type="entry name" value="DEDD_Tnp_IS110"/>
    <property type="match status" value="1"/>
</dbReference>
<dbReference type="PANTHER" id="PTHR33055:SF13">
    <property type="entry name" value="TRANSPOSASE"/>
    <property type="match status" value="1"/>
</dbReference>
<evidence type="ECO:0000259" key="2">
    <source>
        <dbReference type="Pfam" id="PF01548"/>
    </source>
</evidence>
<dbReference type="InterPro" id="IPR002525">
    <property type="entry name" value="Transp_IS110-like_N"/>
</dbReference>
<dbReference type="RefSeq" id="WP_268004552.1">
    <property type="nucleotide sequence ID" value="NZ_BSUT01000001.1"/>
</dbReference>
<proteinExistence type="predicted"/>
<dbReference type="NCBIfam" id="NF033542">
    <property type="entry name" value="transpos_IS110"/>
    <property type="match status" value="1"/>
</dbReference>
<evidence type="ECO:0000313" key="4">
    <source>
        <dbReference type="EMBL" id="WAH40654.1"/>
    </source>
</evidence>
<evidence type="ECO:0000313" key="5">
    <source>
        <dbReference type="Proteomes" id="UP001164761"/>
    </source>
</evidence>
<keyword evidence="1" id="KW-0175">Coiled coil</keyword>
<evidence type="ECO:0000256" key="1">
    <source>
        <dbReference type="SAM" id="Coils"/>
    </source>
</evidence>
<feature type="domain" description="Transposase IS110-like N-terminal" evidence="2">
    <location>
        <begin position="19"/>
        <end position="179"/>
    </location>
</feature>
<feature type="coiled-coil region" evidence="1">
    <location>
        <begin position="249"/>
        <end position="290"/>
    </location>
</feature>
<evidence type="ECO:0000259" key="3">
    <source>
        <dbReference type="Pfam" id="PF02371"/>
    </source>
</evidence>
<reference evidence="4" key="1">
    <citation type="submission" date="2022-08" db="EMBL/GenBank/DDBJ databases">
        <title>Alicyclobacillus fastidiosus DSM 17978, complete genome.</title>
        <authorList>
            <person name="Wang Q."/>
            <person name="Cai R."/>
            <person name="Wang Z."/>
        </authorList>
    </citation>
    <scope>NUCLEOTIDE SEQUENCE</scope>
    <source>
        <strain evidence="4">DSM 17978</strain>
    </source>
</reference>
<gene>
    <name evidence="4" type="ORF">NZD89_20445</name>
</gene>
<sequence length="428" mass="48731">MSITQNTKIRRVTDSTLVVGADIAKKVHVARASDVRGIELGKPLSFDNSRQGFEKLLSWIEALKSDHGYDNVILGVEPTGHYWMNLAQFLRHNGIYVVLVNPMHVKKSKELDDNSPTKNDRKDARAISQLVRDGRYSVPNIPEGIYAELRVGMNQRGRLIEDLKRVQGRVHNWLDRFFPEFTSVFKDWEGKAALVCLHEFPLPMDVAEETELEIFRRWRENGIKRGVGVSRARQFIKAADASIGITEGLQMARQEIQILLDQYDLLHTQLEHLIAEIEQLMSQIPEAEQMMSVPGVGLITAAGFIAEIGDISSYQHPRQIQKLAGLNLKENSSGNHKGRTTISKRGRPKLRALLFRCVIPLIAKNAEFQGLHQYYTQRSQNPLKRVQSVVALCCKLIRVLFVLWKRQIPYDPKQMLDSVQAERLQNVA</sequence>
<protein>
    <submittedName>
        <fullName evidence="4">IS110 family transposase</fullName>
    </submittedName>
</protein>
<dbReference type="InterPro" id="IPR003346">
    <property type="entry name" value="Transposase_20"/>
</dbReference>
<accession>A0ABY6ZCN5</accession>
<dbReference type="Proteomes" id="UP001164761">
    <property type="component" value="Chromosome"/>
</dbReference>